<keyword evidence="11" id="KW-1185">Reference proteome</keyword>
<keyword evidence="7" id="KW-1133">Transmembrane helix</keyword>
<evidence type="ECO:0000256" key="3">
    <source>
        <dbReference type="ARBA" id="ARBA00022801"/>
    </source>
</evidence>
<dbReference type="EMBL" id="CP072801">
    <property type="protein sequence ID" value="QTR46248.1"/>
    <property type="molecule type" value="Genomic_DNA"/>
</dbReference>
<feature type="transmembrane region" description="Helical" evidence="7">
    <location>
        <begin position="6"/>
        <end position="24"/>
    </location>
</feature>
<feature type="transmembrane region" description="Helical" evidence="7">
    <location>
        <begin position="68"/>
        <end position="87"/>
    </location>
</feature>
<name>A0ABX7WV40_9GAMM</name>
<keyword evidence="2" id="KW-0479">Metal-binding</keyword>
<evidence type="ECO:0000256" key="7">
    <source>
        <dbReference type="SAM" id="Phobius"/>
    </source>
</evidence>
<comment type="cofactor">
    <cofactor evidence="6">
        <name>Zn(2+)</name>
        <dbReference type="ChEBI" id="CHEBI:29105"/>
    </cofactor>
    <text evidence="6">Binds 1 zinc ion per subunit.</text>
</comment>
<feature type="transmembrane region" description="Helical" evidence="7">
    <location>
        <begin position="99"/>
        <end position="116"/>
    </location>
</feature>
<keyword evidence="7" id="KW-0472">Membrane</keyword>
<proteinExistence type="inferred from homology"/>
<evidence type="ECO:0000313" key="10">
    <source>
        <dbReference type="EMBL" id="QTR46248.1"/>
    </source>
</evidence>
<evidence type="ECO:0000256" key="6">
    <source>
        <dbReference type="RuleBase" id="RU003983"/>
    </source>
</evidence>
<dbReference type="RefSeq" id="WP_210222588.1">
    <property type="nucleotide sequence ID" value="NZ_CP072801.1"/>
</dbReference>
<dbReference type="InterPro" id="IPR032456">
    <property type="entry name" value="Peptidase_M48_N"/>
</dbReference>
<dbReference type="PANTHER" id="PTHR10120">
    <property type="entry name" value="CAAX PRENYL PROTEASE 1"/>
    <property type="match status" value="1"/>
</dbReference>
<dbReference type="InterPro" id="IPR027057">
    <property type="entry name" value="CAXX_Prtase_1"/>
</dbReference>
<evidence type="ECO:0000256" key="4">
    <source>
        <dbReference type="ARBA" id="ARBA00022833"/>
    </source>
</evidence>
<dbReference type="Proteomes" id="UP000672039">
    <property type="component" value="Chromosome"/>
</dbReference>
<keyword evidence="1 6" id="KW-0645">Protease</keyword>
<feature type="domain" description="Peptidase M48" evidence="8">
    <location>
        <begin position="207"/>
        <end position="411"/>
    </location>
</feature>
<evidence type="ECO:0000259" key="8">
    <source>
        <dbReference type="Pfam" id="PF01435"/>
    </source>
</evidence>
<dbReference type="Gene3D" id="3.30.2010.10">
    <property type="entry name" value="Metalloproteases ('zincins'), catalytic domain"/>
    <property type="match status" value="1"/>
</dbReference>
<gene>
    <name evidence="10" type="ORF">J9253_20120</name>
</gene>
<dbReference type="InterPro" id="IPR001915">
    <property type="entry name" value="Peptidase_M48"/>
</dbReference>
<protein>
    <submittedName>
        <fullName evidence="10">M48 family metallopeptidase</fullName>
    </submittedName>
</protein>
<keyword evidence="5 6" id="KW-0482">Metalloprotease</keyword>
<organism evidence="10 11">
    <name type="scientific">Thiothrix litoralis</name>
    <dbReference type="NCBI Taxonomy" id="2891210"/>
    <lineage>
        <taxon>Bacteria</taxon>
        <taxon>Pseudomonadati</taxon>
        <taxon>Pseudomonadota</taxon>
        <taxon>Gammaproteobacteria</taxon>
        <taxon>Thiotrichales</taxon>
        <taxon>Thiotrichaceae</taxon>
        <taxon>Thiothrix</taxon>
    </lineage>
</organism>
<evidence type="ECO:0000313" key="11">
    <source>
        <dbReference type="Proteomes" id="UP000672039"/>
    </source>
</evidence>
<keyword evidence="4 6" id="KW-0862">Zinc</keyword>
<evidence type="ECO:0000256" key="1">
    <source>
        <dbReference type="ARBA" id="ARBA00022670"/>
    </source>
</evidence>
<dbReference type="Pfam" id="PF16491">
    <property type="entry name" value="Peptidase_M48_N"/>
    <property type="match status" value="1"/>
</dbReference>
<keyword evidence="7" id="KW-0812">Transmembrane</keyword>
<feature type="transmembrane region" description="Helical" evidence="7">
    <location>
        <begin position="174"/>
        <end position="194"/>
    </location>
</feature>
<reference evidence="10 11" key="1">
    <citation type="submission" date="2021-04" db="EMBL/GenBank/DDBJ databases">
        <title>Genomics, taxonomy and metabolism of representatives of sulfur bacteria of the genus Thiothrix: Thiothrix fructosivorans QT, Thiothrix unzii A1T and three new species, Thiothrix subterranea sp. nov., Thiothrix litoralis sp. nov. and 'Candidatus Thiothrix anitrata' sp. nov.</title>
        <authorList>
            <person name="Ravin N.V."/>
            <person name="Smolyakov D."/>
            <person name="Rudenko T.S."/>
            <person name="Mardanov A.V."/>
            <person name="Beletsky A.V."/>
            <person name="Markov N.D."/>
            <person name="Fomenkov A.I."/>
            <person name="Roberts R.J."/>
            <person name="Karnachuk O.V."/>
            <person name="Novikov A."/>
            <person name="Grabovich M.Y."/>
        </authorList>
    </citation>
    <scope>NUCLEOTIDE SEQUENCE [LARGE SCALE GENOMIC DNA]</scope>
    <source>
        <strain evidence="10 11">AS</strain>
    </source>
</reference>
<dbReference type="Pfam" id="PF01435">
    <property type="entry name" value="Peptidase_M48"/>
    <property type="match status" value="1"/>
</dbReference>
<feature type="domain" description="CAAX prenyl protease 1 N-terminal" evidence="9">
    <location>
        <begin position="26"/>
        <end position="204"/>
    </location>
</feature>
<feature type="transmembrane region" description="Helical" evidence="7">
    <location>
        <begin position="292"/>
        <end position="314"/>
    </location>
</feature>
<evidence type="ECO:0000259" key="9">
    <source>
        <dbReference type="Pfam" id="PF16491"/>
    </source>
</evidence>
<sequence>MQTFTYIFLAFLLASTLVQIYLSLRQKQHVSTHRSAVPAPFADKITLDEHQKAADYTLAKGGVGRIDLLIGLVVLLAWTLGGGLEWLDQQWRSFGWGDLYTGTAVIISLILIGSLLDMPLSLYRTFVLEERFGFNKMTPATFLMDLLKGAALSLLIGIPVVMLILWLMESAGSLWWLYAWAALTAFSLLMTWAYPKFIAPLFNKFSPLEEGEVADRLNALLTRTGFNSKGVFIMDGSRRSAHGNAYFTGFGKNKRIVFFDTLLKHLTPAQVEAVLAHELGHFKRKHIVKGMALSMIMTLTGFAVLAWLMGQTWFYTSLSISQPSTYMALLLFVLVSPAFTFFIGPIMAWWSRKHEFEADEFAAQQSSGTELIAALVGLYKENASTLTPDPWYSAFYDSHPPAAIRIAHLQQQTD</sequence>
<feature type="transmembrane region" description="Helical" evidence="7">
    <location>
        <begin position="326"/>
        <end position="350"/>
    </location>
</feature>
<keyword evidence="3 6" id="KW-0378">Hydrolase</keyword>
<accession>A0ABX7WV40</accession>
<evidence type="ECO:0000256" key="2">
    <source>
        <dbReference type="ARBA" id="ARBA00022723"/>
    </source>
</evidence>
<feature type="transmembrane region" description="Helical" evidence="7">
    <location>
        <begin position="146"/>
        <end position="168"/>
    </location>
</feature>
<comment type="similarity">
    <text evidence="6">Belongs to the peptidase M48 family.</text>
</comment>
<evidence type="ECO:0000256" key="5">
    <source>
        <dbReference type="ARBA" id="ARBA00023049"/>
    </source>
</evidence>
<dbReference type="CDD" id="cd07343">
    <property type="entry name" value="M48A_Zmpste24p_like"/>
    <property type="match status" value="1"/>
</dbReference>